<evidence type="ECO:0000256" key="7">
    <source>
        <dbReference type="ARBA" id="ARBA00022927"/>
    </source>
</evidence>
<dbReference type="EMBL" id="MCFD01000008">
    <property type="protein sequence ID" value="ORX69228.1"/>
    <property type="molecule type" value="Genomic_DNA"/>
</dbReference>
<dbReference type="GO" id="GO:0005789">
    <property type="term" value="C:endoplasmic reticulum membrane"/>
    <property type="evidence" value="ECO:0007669"/>
    <property type="project" value="UniProtKB-SubCell"/>
</dbReference>
<feature type="compositionally biased region" description="Basic and acidic residues" evidence="10">
    <location>
        <begin position="85"/>
        <end position="97"/>
    </location>
</feature>
<dbReference type="RefSeq" id="XP_040742960.1">
    <property type="nucleotide sequence ID" value="XM_040885597.1"/>
</dbReference>
<keyword evidence="3" id="KW-0813">Transport</keyword>
<evidence type="ECO:0000256" key="10">
    <source>
        <dbReference type="SAM" id="MobiDB-lite"/>
    </source>
</evidence>
<comment type="subcellular location">
    <subcellularLocation>
        <location evidence="1">Endoplasmic reticulum membrane</location>
        <topology evidence="1">Single-pass type IV membrane protein</topology>
    </subcellularLocation>
</comment>
<evidence type="ECO:0000313" key="12">
    <source>
        <dbReference type="EMBL" id="ORX69228.1"/>
    </source>
</evidence>
<evidence type="ECO:0000256" key="4">
    <source>
        <dbReference type="ARBA" id="ARBA00022692"/>
    </source>
</evidence>
<keyword evidence="8 11" id="KW-1133">Transmembrane helix</keyword>
<organism evidence="12 13">
    <name type="scientific">Linderina pennispora</name>
    <dbReference type="NCBI Taxonomy" id="61395"/>
    <lineage>
        <taxon>Eukaryota</taxon>
        <taxon>Fungi</taxon>
        <taxon>Fungi incertae sedis</taxon>
        <taxon>Zoopagomycota</taxon>
        <taxon>Kickxellomycotina</taxon>
        <taxon>Kickxellomycetes</taxon>
        <taxon>Kickxellales</taxon>
        <taxon>Kickxellaceae</taxon>
        <taxon>Linderina</taxon>
    </lineage>
</organism>
<feature type="region of interest" description="Disordered" evidence="10">
    <location>
        <begin position="111"/>
        <end position="147"/>
    </location>
</feature>
<keyword evidence="4 11" id="KW-0812">Transmembrane</keyword>
<evidence type="ECO:0000256" key="9">
    <source>
        <dbReference type="ARBA" id="ARBA00023136"/>
    </source>
</evidence>
<evidence type="ECO:0000256" key="8">
    <source>
        <dbReference type="ARBA" id="ARBA00022989"/>
    </source>
</evidence>
<dbReference type="CDD" id="cd15860">
    <property type="entry name" value="SNARE_USE1"/>
    <property type="match status" value="1"/>
</dbReference>
<dbReference type="PANTHER" id="PTHR13050:SF7">
    <property type="entry name" value="VESICLE TRANSPORT PROTEIN USE1"/>
    <property type="match status" value="1"/>
</dbReference>
<evidence type="ECO:0000256" key="6">
    <source>
        <dbReference type="ARBA" id="ARBA00022892"/>
    </source>
</evidence>
<comment type="caution">
    <text evidence="12">The sequence shown here is derived from an EMBL/GenBank/DDBJ whole genome shotgun (WGS) entry which is preliminary data.</text>
</comment>
<keyword evidence="13" id="KW-1185">Reference proteome</keyword>
<dbReference type="GO" id="GO:0031201">
    <property type="term" value="C:SNARE complex"/>
    <property type="evidence" value="ECO:0007669"/>
    <property type="project" value="TreeGrafter"/>
</dbReference>
<accession>A0A1Y1W7C6</accession>
<dbReference type="PANTHER" id="PTHR13050">
    <property type="entry name" value="USE1-LIKE PROTEIN"/>
    <property type="match status" value="1"/>
</dbReference>
<evidence type="ECO:0008006" key="14">
    <source>
        <dbReference type="Google" id="ProtNLM"/>
    </source>
</evidence>
<dbReference type="OrthoDB" id="4506189at2759"/>
<keyword evidence="6" id="KW-0931">ER-Golgi transport</keyword>
<keyword evidence="7" id="KW-0653">Protein transport</keyword>
<dbReference type="AlphaFoldDB" id="A0A1Y1W7C6"/>
<dbReference type="GO" id="GO:0015031">
    <property type="term" value="P:protein transport"/>
    <property type="evidence" value="ECO:0007669"/>
    <property type="project" value="UniProtKB-KW"/>
</dbReference>
<evidence type="ECO:0000256" key="11">
    <source>
        <dbReference type="SAM" id="Phobius"/>
    </source>
</evidence>
<dbReference type="GO" id="GO:0006890">
    <property type="term" value="P:retrograde vesicle-mediated transport, Golgi to endoplasmic reticulum"/>
    <property type="evidence" value="ECO:0007669"/>
    <property type="project" value="TreeGrafter"/>
</dbReference>
<evidence type="ECO:0000256" key="5">
    <source>
        <dbReference type="ARBA" id="ARBA00022824"/>
    </source>
</evidence>
<dbReference type="Proteomes" id="UP000193922">
    <property type="component" value="Unassembled WGS sequence"/>
</dbReference>
<reference evidence="12 13" key="1">
    <citation type="submission" date="2016-07" db="EMBL/GenBank/DDBJ databases">
        <title>Pervasive Adenine N6-methylation of Active Genes in Fungi.</title>
        <authorList>
            <consortium name="DOE Joint Genome Institute"/>
            <person name="Mondo S.J."/>
            <person name="Dannebaum R.O."/>
            <person name="Kuo R.C."/>
            <person name="Labutti K."/>
            <person name="Haridas S."/>
            <person name="Kuo A."/>
            <person name="Salamov A."/>
            <person name="Ahrendt S.R."/>
            <person name="Lipzen A."/>
            <person name="Sullivan W."/>
            <person name="Andreopoulos W.B."/>
            <person name="Clum A."/>
            <person name="Lindquist E."/>
            <person name="Daum C."/>
            <person name="Ramamoorthy G.K."/>
            <person name="Gryganskyi A."/>
            <person name="Culley D."/>
            <person name="Magnuson J.K."/>
            <person name="James T.Y."/>
            <person name="O'Malley M.A."/>
            <person name="Stajich J.E."/>
            <person name="Spatafora J.W."/>
            <person name="Visel A."/>
            <person name="Grigoriev I.V."/>
        </authorList>
    </citation>
    <scope>NUCLEOTIDE SEQUENCE [LARGE SCALE GENOMIC DNA]</scope>
    <source>
        <strain evidence="12 13">ATCC 12442</strain>
    </source>
</reference>
<gene>
    <name evidence="12" type="ORF">DL89DRAFT_258279</name>
</gene>
<proteinExistence type="inferred from homology"/>
<dbReference type="GO" id="GO:0005484">
    <property type="term" value="F:SNAP receptor activity"/>
    <property type="evidence" value="ECO:0007669"/>
    <property type="project" value="TreeGrafter"/>
</dbReference>
<dbReference type="STRING" id="61395.A0A1Y1W7C6"/>
<evidence type="ECO:0000313" key="13">
    <source>
        <dbReference type="Proteomes" id="UP000193922"/>
    </source>
</evidence>
<comment type="similarity">
    <text evidence="2">Belongs to the USE1 family.</text>
</comment>
<name>A0A1Y1W7C6_9FUNG</name>
<evidence type="ECO:0000256" key="2">
    <source>
        <dbReference type="ARBA" id="ARBA00007891"/>
    </source>
</evidence>
<feature type="transmembrane region" description="Helical" evidence="11">
    <location>
        <begin position="261"/>
        <end position="281"/>
    </location>
</feature>
<evidence type="ECO:0000256" key="1">
    <source>
        <dbReference type="ARBA" id="ARBA00004163"/>
    </source>
</evidence>
<protein>
    <recommendedName>
        <fullName evidence="14">Vesicle transport protein USE1</fullName>
    </recommendedName>
</protein>
<keyword evidence="9 11" id="KW-0472">Membrane</keyword>
<evidence type="ECO:0000256" key="3">
    <source>
        <dbReference type="ARBA" id="ARBA00022448"/>
    </source>
</evidence>
<dbReference type="InterPro" id="IPR019150">
    <property type="entry name" value="Vesicle_transport_protein_Use1"/>
</dbReference>
<feature type="region of interest" description="Disordered" evidence="10">
    <location>
        <begin position="73"/>
        <end position="99"/>
    </location>
</feature>
<keyword evidence="5" id="KW-0256">Endoplasmic reticulum</keyword>
<sequence length="288" mass="32163">MAVTLTDEGVQLADGFTEPLDAEQLRRIANIERIVASALEGDLPEQCKSLAEDVNEKASPWIERKTQMMQWLKQRNGEKQPAQQAKEEEKEEEKHSDAVVVNDACTVAAADAAETPESRHTQSLGLEGSAPRAIKREHSSLSGKRQGRVCQKCEAERRHLVPVELLGEMDGLRRRGVVPDTVEGVERLLKSQRSTQEDLTNDLVQMASILKKNTRAFGDVIERDKHVVDETAEALGSNLASMDKQGSRLSKYRKQAWGTTGITWLAVLVVVSVFFMLVLFMRIAPKRY</sequence>
<dbReference type="GeneID" id="63802245"/>
<dbReference type="Pfam" id="PF09753">
    <property type="entry name" value="Use1"/>
    <property type="match status" value="1"/>
</dbReference>